<dbReference type="InterPro" id="IPR003313">
    <property type="entry name" value="AraC-bd"/>
</dbReference>
<dbReference type="PROSITE" id="PS01124">
    <property type="entry name" value="HTH_ARAC_FAMILY_2"/>
    <property type="match status" value="1"/>
</dbReference>
<dbReference type="PANTHER" id="PTHR11019">
    <property type="entry name" value="HTH-TYPE TRANSCRIPTIONAL REGULATOR NIMR"/>
    <property type="match status" value="1"/>
</dbReference>
<dbReference type="RefSeq" id="WP_018066755.1">
    <property type="nucleotide sequence ID" value="NZ_AQWH01000027.1"/>
</dbReference>
<keyword evidence="5" id="KW-0804">Transcription</keyword>
<name>A0A1U9Z6P6_9HYPH</name>
<dbReference type="Pfam" id="PF02311">
    <property type="entry name" value="AraC_binding"/>
    <property type="match status" value="1"/>
</dbReference>
<evidence type="ECO:0000256" key="5">
    <source>
        <dbReference type="ARBA" id="ARBA00023163"/>
    </source>
</evidence>
<keyword evidence="4" id="KW-0010">Activator</keyword>
<sequence>MMPNDIAFPTIFFEDEAPGSVLDPERPVMARVRRWKAGEVGRESHSHPRGQLLWAEEGILRVRSGGTHWLAPSSHCVWIPGGVVHAVAMETDVAACFIYIDPSVTRVGKSACEVLHMTALMRHLILKFRALALEEAADKDERLSRLSEVIIDELATLPSAPLSLPAGSDPRLKRVTGRLLESPDDHANLEELARSSGAGVRTLERLFRRETGFSFSEWRSRLRLMEAVNDLGHGRSSTEIAGRLGYQSVSAFVAAFRRHFGVPPQSYMKDGSL</sequence>
<dbReference type="Proteomes" id="UP000191135">
    <property type="component" value="Chromosome"/>
</dbReference>
<organism evidence="7 8">
    <name type="scientific">Martelella mediterranea DSM 17316</name>
    <dbReference type="NCBI Taxonomy" id="1122214"/>
    <lineage>
        <taxon>Bacteria</taxon>
        <taxon>Pseudomonadati</taxon>
        <taxon>Pseudomonadota</taxon>
        <taxon>Alphaproteobacteria</taxon>
        <taxon>Hyphomicrobiales</taxon>
        <taxon>Aurantimonadaceae</taxon>
        <taxon>Martelella</taxon>
    </lineage>
</organism>
<evidence type="ECO:0000256" key="2">
    <source>
        <dbReference type="ARBA" id="ARBA00023015"/>
    </source>
</evidence>
<dbReference type="STRING" id="1122214.Mame_04061"/>
<evidence type="ECO:0000256" key="4">
    <source>
        <dbReference type="ARBA" id="ARBA00023159"/>
    </source>
</evidence>
<dbReference type="SUPFAM" id="SSF51182">
    <property type="entry name" value="RmlC-like cupins"/>
    <property type="match status" value="1"/>
</dbReference>
<dbReference type="SUPFAM" id="SSF46689">
    <property type="entry name" value="Homeodomain-like"/>
    <property type="match status" value="1"/>
</dbReference>
<evidence type="ECO:0000259" key="6">
    <source>
        <dbReference type="PROSITE" id="PS01124"/>
    </source>
</evidence>
<dbReference type="GO" id="GO:0003700">
    <property type="term" value="F:DNA-binding transcription factor activity"/>
    <property type="evidence" value="ECO:0007669"/>
    <property type="project" value="InterPro"/>
</dbReference>
<dbReference type="SMART" id="SM00342">
    <property type="entry name" value="HTH_ARAC"/>
    <property type="match status" value="1"/>
</dbReference>
<protein>
    <submittedName>
        <fullName evidence="7">HTH-type transcriptional repressor of iron proteins A</fullName>
    </submittedName>
</protein>
<reference evidence="7 8" key="1">
    <citation type="submission" date="2017-03" db="EMBL/GenBank/DDBJ databases">
        <title>Foreign affairs: Plasmid Transfer between Roseobacters and Rhizobia.</title>
        <authorList>
            <person name="Bartling P."/>
            <person name="Bunk B."/>
            <person name="Overmann J."/>
            <person name="Brinkmann H."/>
            <person name="Petersen J."/>
        </authorList>
    </citation>
    <scope>NUCLEOTIDE SEQUENCE [LARGE SCALE GENOMIC DNA]</scope>
    <source>
        <strain evidence="7 8">MACL11</strain>
    </source>
</reference>
<dbReference type="InterPro" id="IPR011051">
    <property type="entry name" value="RmlC_Cupin_sf"/>
</dbReference>
<dbReference type="PRINTS" id="PR00032">
    <property type="entry name" value="HTHARAC"/>
</dbReference>
<keyword evidence="1" id="KW-0678">Repressor</keyword>
<dbReference type="AlphaFoldDB" id="A0A1U9Z6P6"/>
<keyword evidence="2" id="KW-0805">Transcription regulation</keyword>
<evidence type="ECO:0000256" key="1">
    <source>
        <dbReference type="ARBA" id="ARBA00022491"/>
    </source>
</evidence>
<dbReference type="InterPro" id="IPR020449">
    <property type="entry name" value="Tscrpt_reg_AraC-type_HTH"/>
</dbReference>
<evidence type="ECO:0000313" key="7">
    <source>
        <dbReference type="EMBL" id="AQZ53361.1"/>
    </source>
</evidence>
<dbReference type="InterPro" id="IPR014710">
    <property type="entry name" value="RmlC-like_jellyroll"/>
</dbReference>
<dbReference type="FunFam" id="1.10.10.60:FF:000132">
    <property type="entry name" value="AraC family transcriptional regulator"/>
    <property type="match status" value="1"/>
</dbReference>
<dbReference type="PANTHER" id="PTHR11019:SF159">
    <property type="entry name" value="TRANSCRIPTIONAL REGULATOR-RELATED"/>
    <property type="match status" value="1"/>
</dbReference>
<dbReference type="InterPro" id="IPR018060">
    <property type="entry name" value="HTH_AraC"/>
</dbReference>
<proteinExistence type="predicted"/>
<feature type="domain" description="HTH araC/xylS-type" evidence="6">
    <location>
        <begin position="173"/>
        <end position="270"/>
    </location>
</feature>
<keyword evidence="8" id="KW-1185">Reference proteome</keyword>
<dbReference type="eggNOG" id="COG2207">
    <property type="taxonomic scope" value="Bacteria"/>
</dbReference>
<dbReference type="Gene3D" id="1.10.10.60">
    <property type="entry name" value="Homeodomain-like"/>
    <property type="match status" value="1"/>
</dbReference>
<gene>
    <name evidence="7" type="primary">ripA_2</name>
    <name evidence="7" type="ORF">Mame_04061</name>
</gene>
<accession>A0A1U9Z6P6</accession>
<dbReference type="EMBL" id="CP020330">
    <property type="protein sequence ID" value="AQZ53361.1"/>
    <property type="molecule type" value="Genomic_DNA"/>
</dbReference>
<dbReference type="Pfam" id="PF12833">
    <property type="entry name" value="HTH_18"/>
    <property type="match status" value="1"/>
</dbReference>
<evidence type="ECO:0000313" key="8">
    <source>
        <dbReference type="Proteomes" id="UP000191135"/>
    </source>
</evidence>
<dbReference type="KEGG" id="mmed:Mame_04061"/>
<dbReference type="Gene3D" id="2.60.120.10">
    <property type="entry name" value="Jelly Rolls"/>
    <property type="match status" value="1"/>
</dbReference>
<dbReference type="InterPro" id="IPR009057">
    <property type="entry name" value="Homeodomain-like_sf"/>
</dbReference>
<dbReference type="GO" id="GO:0043565">
    <property type="term" value="F:sequence-specific DNA binding"/>
    <property type="evidence" value="ECO:0007669"/>
    <property type="project" value="InterPro"/>
</dbReference>
<keyword evidence="3" id="KW-0238">DNA-binding</keyword>
<dbReference type="CDD" id="cd06124">
    <property type="entry name" value="cupin_NimR-like_N"/>
    <property type="match status" value="1"/>
</dbReference>
<evidence type="ECO:0000256" key="3">
    <source>
        <dbReference type="ARBA" id="ARBA00023125"/>
    </source>
</evidence>